<evidence type="ECO:0000256" key="2">
    <source>
        <dbReference type="ARBA" id="ARBA00012418"/>
    </source>
</evidence>
<dbReference type="AlphaFoldDB" id="A0A2V2UI19"/>
<dbReference type="Proteomes" id="UP000246121">
    <property type="component" value="Unassembled WGS sequence"/>
</dbReference>
<evidence type="ECO:0000256" key="6">
    <source>
        <dbReference type="ARBA" id="ARBA00023163"/>
    </source>
</evidence>
<dbReference type="VEuPathDB" id="TriTrypDB:TcG_08988"/>
<comment type="similarity">
    <text evidence="1">Belongs to the RNA polymerase beta chain family.</text>
</comment>
<dbReference type="VEuPathDB" id="TriTrypDB:TcCLB.509951.49"/>
<dbReference type="GO" id="GO:0006351">
    <property type="term" value="P:DNA-templated transcription"/>
    <property type="evidence" value="ECO:0007669"/>
    <property type="project" value="InterPro"/>
</dbReference>
<dbReference type="PANTHER" id="PTHR20856">
    <property type="entry name" value="DNA-DIRECTED RNA POLYMERASE I SUBUNIT 2"/>
    <property type="match status" value="1"/>
</dbReference>
<dbReference type="VEuPathDB" id="TriTrypDB:C4B63_279g5"/>
<evidence type="ECO:0000256" key="3">
    <source>
        <dbReference type="ARBA" id="ARBA00022478"/>
    </source>
</evidence>
<dbReference type="VEuPathDB" id="TriTrypDB:TCDM_05569"/>
<evidence type="ECO:0000256" key="1">
    <source>
        <dbReference type="ARBA" id="ARBA00006835"/>
    </source>
</evidence>
<keyword evidence="3 8" id="KW-0240">DNA-directed RNA polymerase</keyword>
<name>A0A2V2UI19_TRYCR</name>
<dbReference type="VEuPathDB" id="TriTrypDB:TCSYLVIO_002970"/>
<accession>A0A2V2UI19</accession>
<dbReference type="VEuPathDB" id="TriTrypDB:Tc_MARK_6438"/>
<reference evidence="8 9" key="1">
    <citation type="journal article" date="2018" name="Microb. Genom.">
        <title>Expanding an expanded genome: long-read sequencing of Trypanosoma cruzi.</title>
        <authorList>
            <person name="Berna L."/>
            <person name="Rodriguez M."/>
            <person name="Chiribao M.L."/>
            <person name="Parodi-Talice A."/>
            <person name="Pita S."/>
            <person name="Rijo G."/>
            <person name="Alvarez-Valin F."/>
            <person name="Robello C."/>
        </authorList>
    </citation>
    <scope>NUCLEOTIDE SEQUENCE [LARGE SCALE GENOMIC DNA]</scope>
    <source>
        <strain evidence="8 9">Dm28c</strain>
    </source>
</reference>
<dbReference type="GO" id="GO:0032549">
    <property type="term" value="F:ribonucleoside binding"/>
    <property type="evidence" value="ECO:0007669"/>
    <property type="project" value="InterPro"/>
</dbReference>
<evidence type="ECO:0000313" key="9">
    <source>
        <dbReference type="Proteomes" id="UP000246121"/>
    </source>
</evidence>
<gene>
    <name evidence="8" type="ORF">C4B63_279g5</name>
</gene>
<dbReference type="GO" id="GO:0003677">
    <property type="term" value="F:DNA binding"/>
    <property type="evidence" value="ECO:0007669"/>
    <property type="project" value="InterPro"/>
</dbReference>
<dbReference type="InterPro" id="IPR007644">
    <property type="entry name" value="RNA_pol_bsu_protrusion"/>
</dbReference>
<keyword evidence="4" id="KW-0808">Transferase</keyword>
<dbReference type="VEuPathDB" id="TriTrypDB:TcCL_Unassigned04912"/>
<dbReference type="GO" id="GO:0003899">
    <property type="term" value="F:DNA-directed RNA polymerase activity"/>
    <property type="evidence" value="ECO:0007669"/>
    <property type="project" value="UniProtKB-EC"/>
</dbReference>
<dbReference type="FunFam" id="3.90.1100.10:FF:000014">
    <property type="entry name" value="DNA-directed RNA polymerase subunit beta"/>
    <property type="match status" value="1"/>
</dbReference>
<keyword evidence="6" id="KW-0804">Transcription</keyword>
<dbReference type="EMBL" id="PRFA01000279">
    <property type="protein sequence ID" value="PWU83845.1"/>
    <property type="molecule type" value="Genomic_DNA"/>
</dbReference>
<organism evidence="8 9">
    <name type="scientific">Trypanosoma cruzi</name>
    <dbReference type="NCBI Taxonomy" id="5693"/>
    <lineage>
        <taxon>Eukaryota</taxon>
        <taxon>Discoba</taxon>
        <taxon>Euglenozoa</taxon>
        <taxon>Kinetoplastea</taxon>
        <taxon>Metakinetoplastina</taxon>
        <taxon>Trypanosomatida</taxon>
        <taxon>Trypanosomatidae</taxon>
        <taxon>Trypanosoma</taxon>
        <taxon>Schizotrypanum</taxon>
    </lineage>
</organism>
<dbReference type="VEuPathDB" id="TriTrypDB:C3747_98g164"/>
<dbReference type="VEuPathDB" id="TriTrypDB:BCY84_21573"/>
<dbReference type="GO" id="GO:0000428">
    <property type="term" value="C:DNA-directed RNA polymerase complex"/>
    <property type="evidence" value="ECO:0007669"/>
    <property type="project" value="UniProtKB-KW"/>
</dbReference>
<feature type="domain" description="RNA polymerase beta subunit protrusion" evidence="7">
    <location>
        <begin position="51"/>
        <end position="218"/>
    </location>
</feature>
<evidence type="ECO:0000256" key="4">
    <source>
        <dbReference type="ARBA" id="ARBA00022679"/>
    </source>
</evidence>
<dbReference type="Gene3D" id="3.90.1100.10">
    <property type="match status" value="1"/>
</dbReference>
<dbReference type="InterPro" id="IPR015712">
    <property type="entry name" value="DNA-dir_RNA_pol_su2"/>
</dbReference>
<dbReference type="Pfam" id="PF04563">
    <property type="entry name" value="RNA_pol_Rpb2_1"/>
    <property type="match status" value="1"/>
</dbReference>
<evidence type="ECO:0000256" key="5">
    <source>
        <dbReference type="ARBA" id="ARBA00022695"/>
    </source>
</evidence>
<proteinExistence type="inferred from homology"/>
<dbReference type="VEuPathDB" id="TriTrypDB:TcYC6_0107680"/>
<dbReference type="SUPFAM" id="SSF64484">
    <property type="entry name" value="beta and beta-prime subunits of DNA dependent RNA-polymerase"/>
    <property type="match status" value="1"/>
</dbReference>
<sequence length="234" mass="27139">MDDELLLQLNETEEFVEDGEDYTVDGEHAGSTDIDSEDIWEIISSFFREKGLVHQQIDSYNDFLLRIPRMARSLLEVVPRQDEQFEPGTQTETEPDQYRLSLEDVVIGNPSHEVSGFSRHEMHPLFPNECRLRDLTYDANAQVTLGIRVYRSREEQPYRTFLQNMELGRIPIMLKSMRCNLQNKDEDELPRLNECPHDQGGYFVISGTEKVLIAQERQAANHVYAFSRQKGALV</sequence>
<evidence type="ECO:0000259" key="7">
    <source>
        <dbReference type="Pfam" id="PF04563"/>
    </source>
</evidence>
<dbReference type="VEuPathDB" id="TriTrypDB:TcCLB.509487.4"/>
<dbReference type="EC" id="2.7.7.6" evidence="2"/>
<comment type="caution">
    <text evidence="8">The sequence shown here is derived from an EMBL/GenBank/DDBJ whole genome shotgun (WGS) entry which is preliminary data.</text>
</comment>
<dbReference type="VEuPathDB" id="TriTrypDB:ECC02_005639"/>
<keyword evidence="5" id="KW-0548">Nucleotidyltransferase</keyword>
<evidence type="ECO:0000313" key="8">
    <source>
        <dbReference type="EMBL" id="PWU83845.1"/>
    </source>
</evidence>
<dbReference type="VEuPathDB" id="TriTrypDB:TcBrA4_0034430"/>
<protein>
    <recommendedName>
        <fullName evidence="2">DNA-directed RNA polymerase</fullName>
        <ecNumber evidence="2">2.7.7.6</ecNumber>
    </recommendedName>
</protein>